<dbReference type="KEGG" id="nai:NECAME_00935"/>
<dbReference type="Proteomes" id="UP000053676">
    <property type="component" value="Unassembled WGS sequence"/>
</dbReference>
<sequence>MRKNVLDEGQTMMSIISREAPDRKQPDLFLSDNTWHFIVTEESDMMKMVGDSWLQYGLNKNHRNSSLSRMTALVE</sequence>
<protein>
    <submittedName>
        <fullName evidence="1">Uncharacterized protein</fullName>
    </submittedName>
</protein>
<gene>
    <name evidence="1" type="ORF">NECAME_00935</name>
</gene>
<keyword evidence="2" id="KW-1185">Reference proteome</keyword>
<organism evidence="1 2">
    <name type="scientific">Necator americanus</name>
    <name type="common">Human hookworm</name>
    <dbReference type="NCBI Taxonomy" id="51031"/>
    <lineage>
        <taxon>Eukaryota</taxon>
        <taxon>Metazoa</taxon>
        <taxon>Ecdysozoa</taxon>
        <taxon>Nematoda</taxon>
        <taxon>Chromadorea</taxon>
        <taxon>Rhabditida</taxon>
        <taxon>Rhabditina</taxon>
        <taxon>Rhabditomorpha</taxon>
        <taxon>Strongyloidea</taxon>
        <taxon>Ancylostomatidae</taxon>
        <taxon>Bunostominae</taxon>
        <taxon>Necator</taxon>
    </lineage>
</organism>
<proteinExistence type="predicted"/>
<dbReference type="AlphaFoldDB" id="W2SQX2"/>
<name>W2SQX2_NECAM</name>
<dbReference type="EMBL" id="KI668838">
    <property type="protein sequence ID" value="ETN71246.1"/>
    <property type="molecule type" value="Genomic_DNA"/>
</dbReference>
<evidence type="ECO:0000313" key="2">
    <source>
        <dbReference type="Proteomes" id="UP000053676"/>
    </source>
</evidence>
<accession>W2SQX2</accession>
<reference evidence="2" key="1">
    <citation type="journal article" date="2014" name="Nat. Genet.">
        <title>Genome of the human hookworm Necator americanus.</title>
        <authorList>
            <person name="Tang Y.T."/>
            <person name="Gao X."/>
            <person name="Rosa B.A."/>
            <person name="Abubucker S."/>
            <person name="Hallsworth-Pepin K."/>
            <person name="Martin J."/>
            <person name="Tyagi R."/>
            <person name="Heizer E."/>
            <person name="Zhang X."/>
            <person name="Bhonagiri-Palsikar V."/>
            <person name="Minx P."/>
            <person name="Warren W.C."/>
            <person name="Wang Q."/>
            <person name="Zhan B."/>
            <person name="Hotez P.J."/>
            <person name="Sternberg P.W."/>
            <person name="Dougall A."/>
            <person name="Gaze S.T."/>
            <person name="Mulvenna J."/>
            <person name="Sotillo J."/>
            <person name="Ranganathan S."/>
            <person name="Rabelo E.M."/>
            <person name="Wilson R.K."/>
            <person name="Felgner P.L."/>
            <person name="Bethony J."/>
            <person name="Hawdon J.M."/>
            <person name="Gasser R.B."/>
            <person name="Loukas A."/>
            <person name="Mitreva M."/>
        </authorList>
    </citation>
    <scope>NUCLEOTIDE SEQUENCE [LARGE SCALE GENOMIC DNA]</scope>
</reference>
<evidence type="ECO:0000313" key="1">
    <source>
        <dbReference type="EMBL" id="ETN71246.1"/>
    </source>
</evidence>